<evidence type="ECO:0000313" key="4">
    <source>
        <dbReference type="Proteomes" id="UP000620124"/>
    </source>
</evidence>
<dbReference type="InterPro" id="IPR008266">
    <property type="entry name" value="Tyr_kinase_AS"/>
</dbReference>
<dbReference type="InterPro" id="IPR051681">
    <property type="entry name" value="Ser/Thr_Kinases-Pseudokinases"/>
</dbReference>
<evidence type="ECO:0000256" key="1">
    <source>
        <dbReference type="SAM" id="MobiDB-lite"/>
    </source>
</evidence>
<dbReference type="AlphaFoldDB" id="A0A8H7CSL0"/>
<keyword evidence="3" id="KW-0418">Kinase</keyword>
<dbReference type="Proteomes" id="UP000620124">
    <property type="component" value="Unassembled WGS sequence"/>
</dbReference>
<name>A0A8H7CSL0_9AGAR</name>
<dbReference type="GO" id="GO:0005524">
    <property type="term" value="F:ATP binding"/>
    <property type="evidence" value="ECO:0007669"/>
    <property type="project" value="InterPro"/>
</dbReference>
<proteinExistence type="predicted"/>
<protein>
    <submittedName>
        <fullName evidence="3">Kinase-like protein</fullName>
    </submittedName>
</protein>
<dbReference type="Pfam" id="PF07714">
    <property type="entry name" value="PK_Tyr_Ser-Thr"/>
    <property type="match status" value="1"/>
</dbReference>
<reference evidence="3" key="1">
    <citation type="submission" date="2020-05" db="EMBL/GenBank/DDBJ databases">
        <title>Mycena genomes resolve the evolution of fungal bioluminescence.</title>
        <authorList>
            <person name="Tsai I.J."/>
        </authorList>
    </citation>
    <scope>NUCLEOTIDE SEQUENCE</scope>
    <source>
        <strain evidence="3">CCC161011</strain>
    </source>
</reference>
<dbReference type="InterPro" id="IPR001245">
    <property type="entry name" value="Ser-Thr/Tyr_kinase_cat_dom"/>
</dbReference>
<dbReference type="InterPro" id="IPR000719">
    <property type="entry name" value="Prot_kinase_dom"/>
</dbReference>
<feature type="domain" description="Protein kinase" evidence="2">
    <location>
        <begin position="515"/>
        <end position="809"/>
    </location>
</feature>
<sequence length="960" mass="106980">MSSDRFDALILWDPNKAVANIPENSRSDGGRWTLMFSALLSPSPGRTLDRVYTSLGGVLEKQANRAAFALGLGPHAVAQKIKSCFGDDEKRAWQLELLRTSAPAKIEKLCLKLMRYSLPTKSAGTQCQAFKEILDLVTLFPGLRVFFLFAKYSDSTKSPDSISEVWNRLAGLPDEEWTFWKILAATSLCETAVSTLLEESAVSYWTTCDEAGLSMIEQILLDHNFSASPFSRALCIRYLRGILDLPGFWINMGDIHSHVATKLCCQMVCILKDLGVDILVLGPIDEPGIYFDHEGVDFLATTILTGISGWLGKLDQEYWIAQPWYKSFREFLQLIRMPRAAELLPNALACASSAFEDILPTIQQDAQLNIVVDSDIPKADNQDTIDNHPLVDLDFKNDSTTSVQSEISDQSDGQSLDSPQADDSDTCSENSDSQKDSLSERDLSSTPDQEGQEAHSDPGLDTQHGQGLESWPDAGQSSESHGDSVSDEIVYSSTPGMDGPDGFGKRFEPMQLGMYTVIDDIAEGTFVKIKTIQSVTLLKSHPVNGAGFSLIYHGTYTNTDMERVEVALKVLRIFHDPSDDDQREIPQRFAKEVLVWHNLRHPNIVPLLGVTTLPGLTIAMVSPWMQQGNVLNYMTQHSPSSEYAITLLNDVIQGLMYLHSENIVHGDLCTHNILMHERQAYLTEFGLATFITSRESSTPEGWPRGMAPELLLPEVYQPRVPFKRTPASDMWGFWLCLLREGRLPFQHMSDGAIIRAFSKIDANGALPYETTPFDKAGTPMPGRLWELVQWCFRHEAAMRPTVKVIADFLSEMKRQAYRIQPISDPTTSSPAGVDAAALGPREPYTDVVLINPRQKTQNMESSASAAPIQGTQMRETELITVRFGPIDLDGVDHEKLFHEFLIGILAAIRKDALVLPAGVEKHDSQHLDLRFRSVLEAHNFALTWQVYREDDHQDVLAMLV</sequence>
<feature type="region of interest" description="Disordered" evidence="1">
    <location>
        <begin position="380"/>
        <end position="502"/>
    </location>
</feature>
<dbReference type="OrthoDB" id="4062651at2759"/>
<dbReference type="Gene3D" id="1.10.510.10">
    <property type="entry name" value="Transferase(Phosphotransferase) domain 1"/>
    <property type="match status" value="1"/>
</dbReference>
<comment type="caution">
    <text evidence="3">The sequence shown here is derived from an EMBL/GenBank/DDBJ whole genome shotgun (WGS) entry which is preliminary data.</text>
</comment>
<keyword evidence="3" id="KW-0808">Transferase</keyword>
<dbReference type="EMBL" id="JACAZI010000013">
    <property type="protein sequence ID" value="KAF7345943.1"/>
    <property type="molecule type" value="Genomic_DNA"/>
</dbReference>
<feature type="compositionally biased region" description="Basic and acidic residues" evidence="1">
    <location>
        <begin position="380"/>
        <end position="397"/>
    </location>
</feature>
<gene>
    <name evidence="3" type="ORF">MVEN_01616700</name>
</gene>
<keyword evidence="4" id="KW-1185">Reference proteome</keyword>
<dbReference type="SUPFAM" id="SSF56112">
    <property type="entry name" value="Protein kinase-like (PK-like)"/>
    <property type="match status" value="1"/>
</dbReference>
<evidence type="ECO:0000259" key="2">
    <source>
        <dbReference type="PROSITE" id="PS50011"/>
    </source>
</evidence>
<organism evidence="3 4">
    <name type="scientific">Mycena venus</name>
    <dbReference type="NCBI Taxonomy" id="2733690"/>
    <lineage>
        <taxon>Eukaryota</taxon>
        <taxon>Fungi</taxon>
        <taxon>Dikarya</taxon>
        <taxon>Basidiomycota</taxon>
        <taxon>Agaricomycotina</taxon>
        <taxon>Agaricomycetes</taxon>
        <taxon>Agaricomycetidae</taxon>
        <taxon>Agaricales</taxon>
        <taxon>Marasmiineae</taxon>
        <taxon>Mycenaceae</taxon>
        <taxon>Mycena</taxon>
    </lineage>
</organism>
<dbReference type="PROSITE" id="PS50011">
    <property type="entry name" value="PROTEIN_KINASE_DOM"/>
    <property type="match status" value="1"/>
</dbReference>
<feature type="compositionally biased region" description="Polar residues" evidence="1">
    <location>
        <begin position="398"/>
        <end position="418"/>
    </location>
</feature>
<accession>A0A8H7CSL0</accession>
<dbReference type="GO" id="GO:0004674">
    <property type="term" value="F:protein serine/threonine kinase activity"/>
    <property type="evidence" value="ECO:0007669"/>
    <property type="project" value="TreeGrafter"/>
</dbReference>
<dbReference type="PANTHER" id="PTHR44329">
    <property type="entry name" value="SERINE/THREONINE-PROTEIN KINASE TNNI3K-RELATED"/>
    <property type="match status" value="1"/>
</dbReference>
<feature type="compositionally biased region" description="Basic and acidic residues" evidence="1">
    <location>
        <begin position="432"/>
        <end position="443"/>
    </location>
</feature>
<dbReference type="InterPro" id="IPR011009">
    <property type="entry name" value="Kinase-like_dom_sf"/>
</dbReference>
<evidence type="ECO:0000313" key="3">
    <source>
        <dbReference type="EMBL" id="KAF7345943.1"/>
    </source>
</evidence>
<dbReference type="PROSITE" id="PS00109">
    <property type="entry name" value="PROTEIN_KINASE_TYR"/>
    <property type="match status" value="1"/>
</dbReference>